<dbReference type="EMBL" id="JAINUF010000001">
    <property type="protein sequence ID" value="KAJ8381509.1"/>
    <property type="molecule type" value="Genomic_DNA"/>
</dbReference>
<organism evidence="2 3">
    <name type="scientific">Synaphobranchus kaupii</name>
    <name type="common">Kaup's arrowtooth eel</name>
    <dbReference type="NCBI Taxonomy" id="118154"/>
    <lineage>
        <taxon>Eukaryota</taxon>
        <taxon>Metazoa</taxon>
        <taxon>Chordata</taxon>
        <taxon>Craniata</taxon>
        <taxon>Vertebrata</taxon>
        <taxon>Euteleostomi</taxon>
        <taxon>Actinopterygii</taxon>
        <taxon>Neopterygii</taxon>
        <taxon>Teleostei</taxon>
        <taxon>Anguilliformes</taxon>
        <taxon>Synaphobranchidae</taxon>
        <taxon>Synaphobranchus</taxon>
    </lineage>
</organism>
<evidence type="ECO:0000313" key="2">
    <source>
        <dbReference type="EMBL" id="KAJ8381509.1"/>
    </source>
</evidence>
<dbReference type="Gene3D" id="1.20.5.1160">
    <property type="entry name" value="Vasodilator-stimulated phosphoprotein"/>
    <property type="match status" value="1"/>
</dbReference>
<keyword evidence="1" id="KW-0175">Coiled coil</keyword>
<keyword evidence="3" id="KW-1185">Reference proteome</keyword>
<dbReference type="Proteomes" id="UP001152622">
    <property type="component" value="Chromosome 1"/>
</dbReference>
<evidence type="ECO:0000256" key="1">
    <source>
        <dbReference type="SAM" id="Coils"/>
    </source>
</evidence>
<dbReference type="OrthoDB" id="9948923at2759"/>
<dbReference type="AlphaFoldDB" id="A0A9Q1JET8"/>
<reference evidence="2" key="1">
    <citation type="journal article" date="2023" name="Science">
        <title>Genome structures resolve the early diversification of teleost fishes.</title>
        <authorList>
            <person name="Parey E."/>
            <person name="Louis A."/>
            <person name="Montfort J."/>
            <person name="Bouchez O."/>
            <person name="Roques C."/>
            <person name="Iampietro C."/>
            <person name="Lluch J."/>
            <person name="Castinel A."/>
            <person name="Donnadieu C."/>
            <person name="Desvignes T."/>
            <person name="Floi Bucao C."/>
            <person name="Jouanno E."/>
            <person name="Wen M."/>
            <person name="Mejri S."/>
            <person name="Dirks R."/>
            <person name="Jansen H."/>
            <person name="Henkel C."/>
            <person name="Chen W.J."/>
            <person name="Zahm M."/>
            <person name="Cabau C."/>
            <person name="Klopp C."/>
            <person name="Thompson A.W."/>
            <person name="Robinson-Rechavi M."/>
            <person name="Braasch I."/>
            <person name="Lecointre G."/>
            <person name="Bobe J."/>
            <person name="Postlethwait J.H."/>
            <person name="Berthelot C."/>
            <person name="Roest Crollius H."/>
            <person name="Guiguen Y."/>
        </authorList>
    </citation>
    <scope>NUCLEOTIDE SEQUENCE</scope>
    <source>
        <strain evidence="2">WJC10195</strain>
    </source>
</reference>
<gene>
    <name evidence="2" type="ORF">SKAU_G00022870</name>
</gene>
<proteinExistence type="predicted"/>
<dbReference type="SUPFAM" id="SSF90257">
    <property type="entry name" value="Myosin rod fragments"/>
    <property type="match status" value="1"/>
</dbReference>
<protein>
    <submittedName>
        <fullName evidence="2">Uncharacterized protein</fullName>
    </submittedName>
</protein>
<comment type="caution">
    <text evidence="2">The sequence shown here is derived from an EMBL/GenBank/DDBJ whole genome shotgun (WGS) entry which is preliminary data.</text>
</comment>
<sequence>MSMTQPKSNCRLVDASIQKNISFEGKPVTPTSWNGGFAEVFSLRDQLKQAEERASQVQRECDGLKAELQELQGLYDCSQRERAELESELQHYREELDRLMGRKAQVPLLGNLTSHFTSKCELQLGGGPWNDCNSGPDLVLVVGALIVERKRGVRETGLQCWWLPWQLLCC</sequence>
<name>A0A9Q1JET8_SYNKA</name>
<feature type="coiled-coil region" evidence="1">
    <location>
        <begin position="40"/>
        <end position="102"/>
    </location>
</feature>
<evidence type="ECO:0000313" key="3">
    <source>
        <dbReference type="Proteomes" id="UP001152622"/>
    </source>
</evidence>
<accession>A0A9Q1JET8</accession>